<accession>A0AAX2ST45</accession>
<feature type="transmembrane region" description="Helical" evidence="7">
    <location>
        <begin position="264"/>
        <end position="285"/>
    </location>
</feature>
<dbReference type="RefSeq" id="WP_122481660.1">
    <property type="nucleotide sequence ID" value="NZ_PUXG01000030.1"/>
</dbReference>
<dbReference type="GeneID" id="77191716"/>
<feature type="transmembrane region" description="Helical" evidence="7">
    <location>
        <begin position="193"/>
        <end position="211"/>
    </location>
</feature>
<dbReference type="CDD" id="cd17321">
    <property type="entry name" value="MFS_MMR_MDR_like"/>
    <property type="match status" value="1"/>
</dbReference>
<comment type="caution">
    <text evidence="9">The sequence shown here is derived from an EMBL/GenBank/DDBJ whole genome shotgun (WGS) entry which is preliminary data.</text>
</comment>
<organism evidence="9 10">
    <name type="scientific">Limosilactobacillus reuteri</name>
    <name type="common">Lactobacillus reuteri</name>
    <dbReference type="NCBI Taxonomy" id="1598"/>
    <lineage>
        <taxon>Bacteria</taxon>
        <taxon>Bacillati</taxon>
        <taxon>Bacillota</taxon>
        <taxon>Bacilli</taxon>
        <taxon>Lactobacillales</taxon>
        <taxon>Lactobacillaceae</taxon>
        <taxon>Limosilactobacillus</taxon>
    </lineage>
</organism>
<evidence type="ECO:0000256" key="5">
    <source>
        <dbReference type="ARBA" id="ARBA00022989"/>
    </source>
</evidence>
<evidence type="ECO:0000256" key="6">
    <source>
        <dbReference type="ARBA" id="ARBA00023136"/>
    </source>
</evidence>
<dbReference type="PROSITE" id="PS50850">
    <property type="entry name" value="MFS"/>
    <property type="match status" value="1"/>
</dbReference>
<evidence type="ECO:0000313" key="10">
    <source>
        <dbReference type="Proteomes" id="UP000297521"/>
    </source>
</evidence>
<evidence type="ECO:0000313" key="9">
    <source>
        <dbReference type="EMBL" id="TGB10649.1"/>
    </source>
</evidence>
<keyword evidence="3" id="KW-1003">Cell membrane</keyword>
<feature type="transmembrane region" description="Helical" evidence="7">
    <location>
        <begin position="325"/>
        <end position="344"/>
    </location>
</feature>
<dbReference type="InterPro" id="IPR004638">
    <property type="entry name" value="EmrB-like"/>
</dbReference>
<dbReference type="SUPFAM" id="SSF103473">
    <property type="entry name" value="MFS general substrate transporter"/>
    <property type="match status" value="2"/>
</dbReference>
<dbReference type="Proteomes" id="UP000297521">
    <property type="component" value="Unassembled WGS sequence"/>
</dbReference>
<feature type="transmembrane region" description="Helical" evidence="7">
    <location>
        <begin position="535"/>
        <end position="553"/>
    </location>
</feature>
<reference evidence="9" key="1">
    <citation type="journal article" date="2019" name="Cell Metab.">
        <title>Nutrient sensing in CD11c cells alters the gut microbiome to regulate food intake and body mass.</title>
        <authorList>
            <person name="Chagwedera N.D."/>
            <person name="Ang Q.Y."/>
            <person name="Bisanz J.E."/>
            <person name="Leong Y.A."/>
            <person name="Ganeshan K."/>
            <person name="Cai J."/>
            <person name="Patterson A.D."/>
            <person name="Turnbaugh P.J."/>
            <person name="Chawla A."/>
        </authorList>
    </citation>
    <scope>NUCLEOTIDE SEQUENCE</scope>
    <source>
        <strain evidence="9">I8-5</strain>
    </source>
</reference>
<feature type="transmembrane region" description="Helical" evidence="7">
    <location>
        <begin position="350"/>
        <end position="375"/>
    </location>
</feature>
<evidence type="ECO:0000256" key="7">
    <source>
        <dbReference type="SAM" id="Phobius"/>
    </source>
</evidence>
<reference evidence="9" key="2">
    <citation type="submission" date="2019-04" db="EMBL/GenBank/DDBJ databases">
        <authorList>
            <person name="Bisanz J.E."/>
            <person name="Chagwedera N.D."/>
            <person name="Chawla A."/>
            <person name="Turnbaugh P.J."/>
        </authorList>
    </citation>
    <scope>NUCLEOTIDE SEQUENCE</scope>
    <source>
        <strain evidence="9">I8-5</strain>
    </source>
</reference>
<dbReference type="EMBL" id="SRKR01000012">
    <property type="protein sequence ID" value="TGB10649.1"/>
    <property type="molecule type" value="Genomic_DNA"/>
</dbReference>
<gene>
    <name evidence="9" type="ORF">E5F87_07350</name>
</gene>
<sequence>MKNKILVIISMCISIFLCMLDTTVMNIALPAIQTDLKVSLTNLSWALNIYTILFASLTIPLSKFAEKVGINLVYIIGLVIFFIGSSISAISPNLVILILGRGIQSLGAAILFPLSMTIGISIVKVNARKKVIAALGITQGLAAALGPTIGGILTQFWGWHAIFTINLPFTIVTFLFCLLSFNFHESKSAEQNDYLGSILGIILLFSLTLILTQGRNWGWQSSIILWLSIVVIISSVLFIVVEYRVSAPMIPLELFKNKEFTGSAIAIILSNLFLVAVTVILPTYFTHMQQKSELEAALLITPITGMIFIMSPISAMLLEKLGPRVIIFSGFLLMTISYYLFTHINMYNTLMVLITCMILGIGYGIIAGPITVLAASNFQGYLLTASQSVSGVLRQVGVSLAVAIFLTGLYGNLATAKKNSITYINYQVNTLNVPRVQRLKIKQKSLKGLGTHSSQATPKNHFSKDTIKKIINKEYEKQITNLPNTVNNDQKKQIYLIVKSRVNIKLKKQNSEINSAIEKIKNYANRQYSNAFFNLYKYSLPFLAITCFTFLLFPSKRKN</sequence>
<dbReference type="PRINTS" id="PR01036">
    <property type="entry name" value="TCRTETB"/>
</dbReference>
<dbReference type="Gene3D" id="1.20.1720.10">
    <property type="entry name" value="Multidrug resistance protein D"/>
    <property type="match status" value="1"/>
</dbReference>
<keyword evidence="5 7" id="KW-1133">Transmembrane helix</keyword>
<evidence type="ECO:0000256" key="2">
    <source>
        <dbReference type="ARBA" id="ARBA00022448"/>
    </source>
</evidence>
<evidence type="ECO:0000256" key="4">
    <source>
        <dbReference type="ARBA" id="ARBA00022692"/>
    </source>
</evidence>
<evidence type="ECO:0000256" key="3">
    <source>
        <dbReference type="ARBA" id="ARBA00022475"/>
    </source>
</evidence>
<dbReference type="InterPro" id="IPR020846">
    <property type="entry name" value="MFS_dom"/>
</dbReference>
<dbReference type="NCBIfam" id="TIGR00711">
    <property type="entry name" value="efflux_EmrB"/>
    <property type="match status" value="1"/>
</dbReference>
<evidence type="ECO:0000259" key="8">
    <source>
        <dbReference type="PROSITE" id="PS50850"/>
    </source>
</evidence>
<dbReference type="Pfam" id="PF07690">
    <property type="entry name" value="MFS_1"/>
    <property type="match status" value="1"/>
</dbReference>
<keyword evidence="4 7" id="KW-0812">Transmembrane</keyword>
<feature type="transmembrane region" description="Helical" evidence="7">
    <location>
        <begin position="132"/>
        <end position="153"/>
    </location>
</feature>
<dbReference type="InterPro" id="IPR011701">
    <property type="entry name" value="MFS"/>
</dbReference>
<feature type="transmembrane region" description="Helical" evidence="7">
    <location>
        <begin position="73"/>
        <end position="99"/>
    </location>
</feature>
<feature type="transmembrane region" description="Helical" evidence="7">
    <location>
        <begin position="159"/>
        <end position="181"/>
    </location>
</feature>
<dbReference type="GO" id="GO:0022857">
    <property type="term" value="F:transmembrane transporter activity"/>
    <property type="evidence" value="ECO:0007669"/>
    <property type="project" value="InterPro"/>
</dbReference>
<feature type="transmembrane region" description="Helical" evidence="7">
    <location>
        <begin position="43"/>
        <end position="61"/>
    </location>
</feature>
<dbReference type="GO" id="GO:0005886">
    <property type="term" value="C:plasma membrane"/>
    <property type="evidence" value="ECO:0007669"/>
    <property type="project" value="UniProtKB-SubCell"/>
</dbReference>
<dbReference type="InterPro" id="IPR036259">
    <property type="entry name" value="MFS_trans_sf"/>
</dbReference>
<dbReference type="Gene3D" id="1.20.1250.20">
    <property type="entry name" value="MFS general substrate transporter like domains"/>
    <property type="match status" value="1"/>
</dbReference>
<dbReference type="PANTHER" id="PTHR42718">
    <property type="entry name" value="MAJOR FACILITATOR SUPERFAMILY MULTIDRUG TRANSPORTER MFSC"/>
    <property type="match status" value="1"/>
</dbReference>
<feature type="transmembrane region" description="Helical" evidence="7">
    <location>
        <begin position="105"/>
        <end position="125"/>
    </location>
</feature>
<evidence type="ECO:0000256" key="1">
    <source>
        <dbReference type="ARBA" id="ARBA00004651"/>
    </source>
</evidence>
<protein>
    <submittedName>
        <fullName evidence="9">DHA2 family efflux MFS transporter permease subunit</fullName>
    </submittedName>
</protein>
<proteinExistence type="predicted"/>
<keyword evidence="6 7" id="KW-0472">Membrane</keyword>
<dbReference type="AlphaFoldDB" id="A0AAX2ST45"/>
<dbReference type="PANTHER" id="PTHR42718:SF46">
    <property type="entry name" value="BLR6921 PROTEIN"/>
    <property type="match status" value="1"/>
</dbReference>
<feature type="transmembrane region" description="Helical" evidence="7">
    <location>
        <begin position="297"/>
        <end position="318"/>
    </location>
</feature>
<comment type="subcellular location">
    <subcellularLocation>
        <location evidence="1">Cell membrane</location>
        <topology evidence="1">Multi-pass membrane protein</topology>
    </subcellularLocation>
</comment>
<keyword evidence="2" id="KW-0813">Transport</keyword>
<name>A0AAX2ST45_LIMRT</name>
<feature type="domain" description="Major facilitator superfamily (MFS) profile" evidence="8">
    <location>
        <begin position="7"/>
        <end position="437"/>
    </location>
</feature>
<feature type="transmembrane region" description="Helical" evidence="7">
    <location>
        <begin position="7"/>
        <end position="31"/>
    </location>
</feature>
<feature type="transmembrane region" description="Helical" evidence="7">
    <location>
        <begin position="223"/>
        <end position="243"/>
    </location>
</feature>